<gene>
    <name evidence="13" type="ORF">FOL46_007672</name>
    <name evidence="12" type="ORF">FOZ61_008482</name>
</gene>
<feature type="compositionally biased region" description="Low complexity" evidence="10">
    <location>
        <begin position="1"/>
        <end position="17"/>
    </location>
</feature>
<sequence>MAGSTESMDSSSSSSLSTKPDTKQVSALKRFSTKVADRIEHVAFWPLMIVFVASAIMQNLCEDQIRNHGGGGKKTVHLLTFAANALGNVLVVLLPAAKPLWKCDWKRAAIPSAVDIVSQVLLQFGIVLAGAQIYTMLYNSCIVWTVVLSFIFLKQRFSIWQIAAIVIVIGGVAMKSFVNSVDGSHQLVVGTILILCGCFMHSLTNIINEYYIKKYDFPPTRLCGLIGIYSIILYAFYFIGWNSWRVQEQIVDEIDEAGSDVGTVMGWYILFILCNFLHAACFFLLLNRIGNVGTAIAKGLKTGIYIFLSHFMYCSHIEKYCLFPLDRWQRDITLASALMSIFGVVVYGYATKKYNEKKARKAAEASSRAAAKDKRGALMALKRKKLYEAELQTLMNSRMTLEQQILSLESSQTTAVAVQALAQGVSAQKTMNQQLNIDNIDELMDDMAEQQDLQNEVSQVLSSGNQIMDDDELLNELDQIEAEELDKKMVDAVPAPSGGVVTEPTAAQPAAAPAKAPKVSAGANSNASTSAETSGLTQEEADQLAALQAQLG</sequence>
<keyword evidence="6 11" id="KW-0812">Transmembrane</keyword>
<dbReference type="AlphaFoldDB" id="A0A7J6L4N3"/>
<feature type="transmembrane region" description="Helical" evidence="11">
    <location>
        <begin position="39"/>
        <end position="57"/>
    </location>
</feature>
<evidence type="ECO:0000313" key="12">
    <source>
        <dbReference type="EMBL" id="KAF4654091.1"/>
    </source>
</evidence>
<feature type="transmembrane region" description="Helical" evidence="11">
    <location>
        <begin position="136"/>
        <end position="153"/>
    </location>
</feature>
<dbReference type="PANTHER" id="PTHR22761">
    <property type="entry name" value="CHARGED MULTIVESICULAR BODY PROTEIN"/>
    <property type="match status" value="1"/>
</dbReference>
<evidence type="ECO:0000313" key="14">
    <source>
        <dbReference type="Proteomes" id="UP000570595"/>
    </source>
</evidence>
<dbReference type="SUPFAM" id="SSF103481">
    <property type="entry name" value="Multidrug resistance efflux transporter EmrE"/>
    <property type="match status" value="1"/>
</dbReference>
<keyword evidence="8 11" id="KW-1133">Transmembrane helix</keyword>
<feature type="compositionally biased region" description="Low complexity" evidence="10">
    <location>
        <begin position="504"/>
        <end position="552"/>
    </location>
</feature>
<evidence type="ECO:0000256" key="8">
    <source>
        <dbReference type="ARBA" id="ARBA00022989"/>
    </source>
</evidence>
<evidence type="ECO:0000256" key="2">
    <source>
        <dbReference type="ARBA" id="ARBA00004177"/>
    </source>
</evidence>
<protein>
    <submittedName>
        <fullName evidence="12">Uncharacterized protein</fullName>
    </submittedName>
</protein>
<dbReference type="GO" id="GO:0032511">
    <property type="term" value="P:late endosome to vacuole transport via multivesicular body sorting pathway"/>
    <property type="evidence" value="ECO:0007669"/>
    <property type="project" value="TreeGrafter"/>
</dbReference>
<dbReference type="InterPro" id="IPR005024">
    <property type="entry name" value="Snf7_fam"/>
</dbReference>
<accession>A0A7J6L4N3</accession>
<evidence type="ECO:0000256" key="7">
    <source>
        <dbReference type="ARBA" id="ARBA00022753"/>
    </source>
</evidence>
<keyword evidence="7" id="KW-0967">Endosome</keyword>
<feature type="transmembrane region" description="Helical" evidence="11">
    <location>
        <begin position="264"/>
        <end position="285"/>
    </location>
</feature>
<dbReference type="Proteomes" id="UP000570595">
    <property type="component" value="Unassembled WGS sequence"/>
</dbReference>
<reference evidence="14 15" key="1">
    <citation type="submission" date="2020-04" db="EMBL/GenBank/DDBJ databases">
        <title>Perkinsus olseni comparative genomics.</title>
        <authorList>
            <person name="Bogema D.R."/>
        </authorList>
    </citation>
    <scope>NUCLEOTIDE SEQUENCE [LARGE SCALE GENOMIC DNA]</scope>
    <source>
        <strain evidence="12">ATCC PRA-179</strain>
        <strain evidence="13">ATCC PRA-31</strain>
    </source>
</reference>
<feature type="transmembrane region" description="Helical" evidence="11">
    <location>
        <begin position="77"/>
        <end position="96"/>
    </location>
</feature>
<comment type="subcellular location">
    <subcellularLocation>
        <location evidence="2">Endosome</location>
    </subcellularLocation>
    <subcellularLocation>
        <location evidence="1">Membrane</location>
        <topology evidence="1">Multi-pass membrane protein</topology>
    </subcellularLocation>
</comment>
<comment type="similarity">
    <text evidence="4">Belongs to the CRT-like transporter family.</text>
</comment>
<evidence type="ECO:0000256" key="6">
    <source>
        <dbReference type="ARBA" id="ARBA00022692"/>
    </source>
</evidence>
<dbReference type="Pfam" id="PF03357">
    <property type="entry name" value="Snf7"/>
    <property type="match status" value="1"/>
</dbReference>
<dbReference type="EMBL" id="JABANN010000559">
    <property type="protein sequence ID" value="KAF4656779.1"/>
    <property type="molecule type" value="Genomic_DNA"/>
</dbReference>
<feature type="transmembrane region" description="Helical" evidence="11">
    <location>
        <begin position="184"/>
        <end position="201"/>
    </location>
</feature>
<dbReference type="Gene3D" id="1.10.287.1060">
    <property type="entry name" value="ESAT-6-like"/>
    <property type="match status" value="1"/>
</dbReference>
<evidence type="ECO:0000256" key="3">
    <source>
        <dbReference type="ARBA" id="ARBA00006190"/>
    </source>
</evidence>
<organism evidence="12 14">
    <name type="scientific">Perkinsus olseni</name>
    <name type="common">Perkinsus atlanticus</name>
    <dbReference type="NCBI Taxonomy" id="32597"/>
    <lineage>
        <taxon>Eukaryota</taxon>
        <taxon>Sar</taxon>
        <taxon>Alveolata</taxon>
        <taxon>Perkinsozoa</taxon>
        <taxon>Perkinsea</taxon>
        <taxon>Perkinsida</taxon>
        <taxon>Perkinsidae</taxon>
        <taxon>Perkinsus</taxon>
    </lineage>
</organism>
<dbReference type="GO" id="GO:0009898">
    <property type="term" value="C:cytoplasmic side of plasma membrane"/>
    <property type="evidence" value="ECO:0007669"/>
    <property type="project" value="TreeGrafter"/>
</dbReference>
<comment type="similarity">
    <text evidence="3">Belongs to the SNF7 family.</text>
</comment>
<evidence type="ECO:0000256" key="4">
    <source>
        <dbReference type="ARBA" id="ARBA00006690"/>
    </source>
</evidence>
<evidence type="ECO:0000256" key="11">
    <source>
        <dbReference type="SAM" id="Phobius"/>
    </source>
</evidence>
<keyword evidence="5" id="KW-0813">Transport</keyword>
<evidence type="ECO:0000256" key="9">
    <source>
        <dbReference type="ARBA" id="ARBA00023136"/>
    </source>
</evidence>
<dbReference type="GO" id="GO:0000815">
    <property type="term" value="C:ESCRT III complex"/>
    <property type="evidence" value="ECO:0007669"/>
    <property type="project" value="TreeGrafter"/>
</dbReference>
<name>A0A7J6L4N3_PEROL</name>
<dbReference type="OrthoDB" id="429955at2759"/>
<evidence type="ECO:0000256" key="1">
    <source>
        <dbReference type="ARBA" id="ARBA00004141"/>
    </source>
</evidence>
<feature type="region of interest" description="Disordered" evidence="10">
    <location>
        <begin position="1"/>
        <end position="20"/>
    </location>
</feature>
<feature type="transmembrane region" description="Helical" evidence="11">
    <location>
        <begin position="160"/>
        <end position="178"/>
    </location>
</feature>
<dbReference type="InterPro" id="IPR013936">
    <property type="entry name" value="CRT-like"/>
</dbReference>
<evidence type="ECO:0000313" key="13">
    <source>
        <dbReference type="EMBL" id="KAF4656779.1"/>
    </source>
</evidence>
<dbReference type="GO" id="GO:0006900">
    <property type="term" value="P:vesicle budding from membrane"/>
    <property type="evidence" value="ECO:0007669"/>
    <property type="project" value="TreeGrafter"/>
</dbReference>
<dbReference type="PANTHER" id="PTHR22761:SF10">
    <property type="entry name" value="GH13992P"/>
    <property type="match status" value="1"/>
</dbReference>
<dbReference type="InterPro" id="IPR037185">
    <property type="entry name" value="EmrE-like"/>
</dbReference>
<dbReference type="GO" id="GO:0005771">
    <property type="term" value="C:multivesicular body"/>
    <property type="evidence" value="ECO:0007669"/>
    <property type="project" value="TreeGrafter"/>
</dbReference>
<proteinExistence type="inferred from homology"/>
<dbReference type="EMBL" id="JABAHT010000563">
    <property type="protein sequence ID" value="KAF4654091.1"/>
    <property type="molecule type" value="Genomic_DNA"/>
</dbReference>
<dbReference type="Pfam" id="PF08627">
    <property type="entry name" value="CRT-like"/>
    <property type="match status" value="1"/>
</dbReference>
<feature type="transmembrane region" description="Helical" evidence="11">
    <location>
        <begin position="292"/>
        <end position="312"/>
    </location>
</feature>
<feature type="transmembrane region" description="Helical" evidence="11">
    <location>
        <begin position="332"/>
        <end position="350"/>
    </location>
</feature>
<dbReference type="Proteomes" id="UP000572268">
    <property type="component" value="Unassembled WGS sequence"/>
</dbReference>
<feature type="transmembrane region" description="Helical" evidence="11">
    <location>
        <begin position="222"/>
        <end position="244"/>
    </location>
</feature>
<feature type="region of interest" description="Disordered" evidence="10">
    <location>
        <begin position="493"/>
        <end position="552"/>
    </location>
</feature>
<comment type="caution">
    <text evidence="12">The sequence shown here is derived from an EMBL/GenBank/DDBJ whole genome shotgun (WGS) entry which is preliminary data.</text>
</comment>
<keyword evidence="9 11" id="KW-0472">Membrane</keyword>
<evidence type="ECO:0000313" key="15">
    <source>
        <dbReference type="Proteomes" id="UP000572268"/>
    </source>
</evidence>
<evidence type="ECO:0000256" key="10">
    <source>
        <dbReference type="SAM" id="MobiDB-lite"/>
    </source>
</evidence>
<evidence type="ECO:0000256" key="5">
    <source>
        <dbReference type="ARBA" id="ARBA00022448"/>
    </source>
</evidence>